<dbReference type="PANTHER" id="PTHR43616">
    <property type="entry name" value="GLYCEROL DEHYDROGENASE"/>
    <property type="match status" value="1"/>
</dbReference>
<dbReference type="PANTHER" id="PTHR43616:SF3">
    <property type="entry name" value="HYDROXYCARBOXYLATE DEHYDROGENASE A"/>
    <property type="match status" value="1"/>
</dbReference>
<keyword evidence="2 4" id="KW-0560">Oxidoreductase</keyword>
<evidence type="ECO:0000313" key="5">
    <source>
        <dbReference type="Proteomes" id="UP001596439"/>
    </source>
</evidence>
<dbReference type="Gene3D" id="1.20.1090.10">
    <property type="entry name" value="Dehydroquinate synthase-like - alpha domain"/>
    <property type="match status" value="1"/>
</dbReference>
<feature type="domain" description="Alcohol dehydrogenase iron-type/glycerol dehydrogenase GldA" evidence="3">
    <location>
        <begin position="13"/>
        <end position="123"/>
    </location>
</feature>
<dbReference type="InterPro" id="IPR001670">
    <property type="entry name" value="ADH_Fe/GldA"/>
</dbReference>
<evidence type="ECO:0000256" key="1">
    <source>
        <dbReference type="ARBA" id="ARBA00022723"/>
    </source>
</evidence>
<evidence type="ECO:0000256" key="2">
    <source>
        <dbReference type="ARBA" id="ARBA00023002"/>
    </source>
</evidence>
<dbReference type="Gene3D" id="3.40.50.1970">
    <property type="match status" value="1"/>
</dbReference>
<dbReference type="Proteomes" id="UP001596439">
    <property type="component" value="Unassembled WGS sequence"/>
</dbReference>
<gene>
    <name evidence="4" type="ORF">ACFQO8_06415</name>
</gene>
<sequence>MIRQAVLEYDHSKDALENLPARIGKREALVLRGESGYSKAVRVSPRLADLPSVRFTGECSDEEVERLNGYRPDVWIAVGGGKLIDTAKRIAASQSVPLIVVPTLVSNCAAFTPLSVIYTEEGSYIRYDTFPVVIERVIADERLLRDSPYDYFKAGVIDTVAKWYEARYISGTTSRDAGIQSGLSLAAQCGKLMDLSIREQDFRRYGTDIRYIVDHVLAIGGAVGGFGDAGTRVAVAHAVHNALSRFDSTHHWLHGDKVGFGLVVQERLVASEDTVILKNWLQSIGAPTSLAQLGIRFDQIDELVTLIREETKIQGFRDFDDSERLKEILINLQEMVYK</sequence>
<dbReference type="EC" id="1.1.1.1" evidence="4"/>
<comment type="caution">
    <text evidence="4">The sequence shown here is derived from an EMBL/GenBank/DDBJ whole genome shotgun (WGS) entry which is preliminary data.</text>
</comment>
<name>A0ABW2PJW8_9BACL</name>
<protein>
    <submittedName>
        <fullName evidence="4">Iron-containing alcohol dehydrogenase</fullName>
        <ecNumber evidence="4">1.1.1.1</ecNumber>
    </submittedName>
</protein>
<reference evidence="5" key="1">
    <citation type="journal article" date="2019" name="Int. J. Syst. Evol. Microbiol.">
        <title>The Global Catalogue of Microorganisms (GCM) 10K type strain sequencing project: providing services to taxonomists for standard genome sequencing and annotation.</title>
        <authorList>
            <consortium name="The Broad Institute Genomics Platform"/>
            <consortium name="The Broad Institute Genome Sequencing Center for Infectious Disease"/>
            <person name="Wu L."/>
            <person name="Ma J."/>
        </authorList>
    </citation>
    <scope>NUCLEOTIDE SEQUENCE [LARGE SCALE GENOMIC DNA]</scope>
    <source>
        <strain evidence="5">CCUG 55590</strain>
    </source>
</reference>
<dbReference type="RefSeq" id="WP_214787989.1">
    <property type="nucleotide sequence ID" value="NZ_JANIEL010000037.1"/>
</dbReference>
<dbReference type="GO" id="GO:0004022">
    <property type="term" value="F:alcohol dehydrogenase (NAD+) activity"/>
    <property type="evidence" value="ECO:0007669"/>
    <property type="project" value="UniProtKB-EC"/>
</dbReference>
<keyword evidence="5" id="KW-1185">Reference proteome</keyword>
<organism evidence="4 5">
    <name type="scientific">Exiguobacterium aestuarii</name>
    <dbReference type="NCBI Taxonomy" id="273527"/>
    <lineage>
        <taxon>Bacteria</taxon>
        <taxon>Bacillati</taxon>
        <taxon>Bacillota</taxon>
        <taxon>Bacilli</taxon>
        <taxon>Bacillales</taxon>
        <taxon>Bacillales Family XII. Incertae Sedis</taxon>
        <taxon>Exiguobacterium</taxon>
    </lineage>
</organism>
<evidence type="ECO:0000313" key="4">
    <source>
        <dbReference type="EMBL" id="MFC7389773.1"/>
    </source>
</evidence>
<dbReference type="EMBL" id="JBHTCE010000001">
    <property type="protein sequence ID" value="MFC7389773.1"/>
    <property type="molecule type" value="Genomic_DNA"/>
</dbReference>
<accession>A0ABW2PJW8</accession>
<proteinExistence type="predicted"/>
<keyword evidence="1" id="KW-0479">Metal-binding</keyword>
<dbReference type="InterPro" id="IPR016205">
    <property type="entry name" value="Glycerol_DH"/>
</dbReference>
<dbReference type="Pfam" id="PF00465">
    <property type="entry name" value="Fe-ADH"/>
    <property type="match status" value="1"/>
</dbReference>
<dbReference type="SUPFAM" id="SSF56796">
    <property type="entry name" value="Dehydroquinate synthase-like"/>
    <property type="match status" value="1"/>
</dbReference>
<dbReference type="PIRSF" id="PIRSF000112">
    <property type="entry name" value="Glycerol_dehydrogenase"/>
    <property type="match status" value="1"/>
</dbReference>
<evidence type="ECO:0000259" key="3">
    <source>
        <dbReference type="Pfam" id="PF00465"/>
    </source>
</evidence>